<name>A0A822BMV2_9BILA</name>
<evidence type="ECO:0000256" key="1">
    <source>
        <dbReference type="SAM" id="Phobius"/>
    </source>
</evidence>
<gene>
    <name evidence="2" type="ORF">QYT958_LOCUS40562</name>
</gene>
<reference evidence="2" key="1">
    <citation type="submission" date="2021-02" db="EMBL/GenBank/DDBJ databases">
        <authorList>
            <person name="Nowell W R."/>
        </authorList>
    </citation>
    <scope>NUCLEOTIDE SEQUENCE</scope>
</reference>
<dbReference type="EMBL" id="CAJOBR010042334">
    <property type="protein sequence ID" value="CAF5029474.1"/>
    <property type="molecule type" value="Genomic_DNA"/>
</dbReference>
<accession>A0A822BMV2</accession>
<evidence type="ECO:0000313" key="2">
    <source>
        <dbReference type="EMBL" id="CAF5029474.1"/>
    </source>
</evidence>
<feature type="non-terminal residue" evidence="2">
    <location>
        <position position="1"/>
    </location>
</feature>
<keyword evidence="1" id="KW-0812">Transmembrane</keyword>
<sequence length="77" mass="8953">MTYKKKYQEDKSFHLGIKRLIALAFVPVLDVIKAFDLITDDFDDDADDFLGYVEKTWIGEPKKRGTGRKKPLFTIEL</sequence>
<protein>
    <submittedName>
        <fullName evidence="2">Uncharacterized protein</fullName>
    </submittedName>
</protein>
<comment type="caution">
    <text evidence="2">The sequence shown here is derived from an EMBL/GenBank/DDBJ whole genome shotgun (WGS) entry which is preliminary data.</text>
</comment>
<evidence type="ECO:0000313" key="3">
    <source>
        <dbReference type="Proteomes" id="UP000663848"/>
    </source>
</evidence>
<keyword evidence="1" id="KW-1133">Transmembrane helix</keyword>
<dbReference type="Proteomes" id="UP000663848">
    <property type="component" value="Unassembled WGS sequence"/>
</dbReference>
<dbReference type="AlphaFoldDB" id="A0A822BMV2"/>
<organism evidence="2 3">
    <name type="scientific">Rotaria socialis</name>
    <dbReference type="NCBI Taxonomy" id="392032"/>
    <lineage>
        <taxon>Eukaryota</taxon>
        <taxon>Metazoa</taxon>
        <taxon>Spiralia</taxon>
        <taxon>Gnathifera</taxon>
        <taxon>Rotifera</taxon>
        <taxon>Eurotatoria</taxon>
        <taxon>Bdelloidea</taxon>
        <taxon>Philodinida</taxon>
        <taxon>Philodinidae</taxon>
        <taxon>Rotaria</taxon>
    </lineage>
</organism>
<proteinExistence type="predicted"/>
<keyword evidence="1" id="KW-0472">Membrane</keyword>
<feature type="transmembrane region" description="Helical" evidence="1">
    <location>
        <begin position="20"/>
        <end position="38"/>
    </location>
</feature>